<name>L7LWR7_RHIPC</name>
<dbReference type="PANTHER" id="PTHR11679">
    <property type="entry name" value="VESICLE PROTEIN SORTING-ASSOCIATED"/>
    <property type="match status" value="1"/>
</dbReference>
<dbReference type="InterPro" id="IPR043155">
    <property type="entry name" value="VPS33_dom3b"/>
</dbReference>
<dbReference type="Gene3D" id="1.25.40.850">
    <property type="match status" value="1"/>
</dbReference>
<dbReference type="EMBL" id="GACK01009691">
    <property type="protein sequence ID" value="JAA55343.1"/>
    <property type="molecule type" value="mRNA"/>
</dbReference>
<reference evidence="2" key="1">
    <citation type="submission" date="2012-11" db="EMBL/GenBank/DDBJ databases">
        <authorList>
            <person name="Lucero-Rivera Y.E."/>
            <person name="Tovar-Ramirez D."/>
        </authorList>
    </citation>
    <scope>NUCLEOTIDE SEQUENCE</scope>
    <source>
        <tissue evidence="2">Salivary gland</tissue>
    </source>
</reference>
<accession>L7LWR7</accession>
<dbReference type="GO" id="GO:0016192">
    <property type="term" value="P:vesicle-mediated transport"/>
    <property type="evidence" value="ECO:0007669"/>
    <property type="project" value="InterPro"/>
</dbReference>
<dbReference type="InterPro" id="IPR036045">
    <property type="entry name" value="Sec1-like_sf"/>
</dbReference>
<dbReference type="Gene3D" id="3.40.50.2060">
    <property type="match status" value="1"/>
</dbReference>
<dbReference type="Gene3D" id="3.90.830.10">
    <property type="entry name" value="Syntaxin Binding Protein 1, Chain A, domain 2"/>
    <property type="match status" value="1"/>
</dbReference>
<dbReference type="Gene3D" id="3.40.50.1910">
    <property type="match status" value="2"/>
</dbReference>
<dbReference type="InterPro" id="IPR043154">
    <property type="entry name" value="Sec-1-like_dom1"/>
</dbReference>
<organism evidence="2">
    <name type="scientific">Rhipicephalus pulchellus</name>
    <name type="common">Yellow backed tick</name>
    <name type="synonym">Dermacentor pulchellus</name>
    <dbReference type="NCBI Taxonomy" id="72859"/>
    <lineage>
        <taxon>Eukaryota</taxon>
        <taxon>Metazoa</taxon>
        <taxon>Ecdysozoa</taxon>
        <taxon>Arthropoda</taxon>
        <taxon>Chelicerata</taxon>
        <taxon>Arachnida</taxon>
        <taxon>Acari</taxon>
        <taxon>Parasitiformes</taxon>
        <taxon>Ixodida</taxon>
        <taxon>Ixodoidea</taxon>
        <taxon>Ixodidae</taxon>
        <taxon>Rhipicephalinae</taxon>
        <taxon>Rhipicephalus</taxon>
        <taxon>Rhipicephalus</taxon>
    </lineage>
</organism>
<evidence type="ECO:0000256" key="1">
    <source>
        <dbReference type="ARBA" id="ARBA00009884"/>
    </source>
</evidence>
<dbReference type="Pfam" id="PF00995">
    <property type="entry name" value="Sec1"/>
    <property type="match status" value="1"/>
</dbReference>
<reference evidence="2" key="2">
    <citation type="journal article" date="2015" name="J. Proteomics">
        <title>Sexual differences in the sialomes of the zebra tick, Rhipicephalus pulchellus.</title>
        <authorList>
            <person name="Tan A.W."/>
            <person name="Francischetti I.M."/>
            <person name="Slovak M."/>
            <person name="Kini R.M."/>
            <person name="Ribeiro J.M."/>
        </authorList>
    </citation>
    <scope>NUCLEOTIDE SEQUENCE</scope>
    <source>
        <tissue evidence="2">Salivary gland</tissue>
    </source>
</reference>
<sequence length="628" mass="69606">MARYGAPDPRALLQELLKAATGELLTSTLKSIEGTKDLVIEEDLIFPLDHIASAGVLKRTCSVEKIYKLETTAPPAGNKQCAYLVRSTIANMKVIANHITYHKQNKKECKYYIICIPRKAHVCEQTLESEGVFGYVKLLEYPLGLIPLDTDLFSLELPGFFNTFFIDGDCAWTSCVAQSILQLESLCGPISHIYAQGNCAEGVLKVMKLFPSDFSKPKEPSLPRISHLFLFDRDIDYASVLLTQLTYSGLLDEYFGIKSGKLLLTYSGLLDEYFGIKSGKVTFDKAVTGKDQEMRLTVNSTDLVYKEIRDAHFASVFVLLKEKAQQLQSKYNERHGMSIGDMKNFVANELRSLQQQHSSLAVYIGSCEVIKNSRTNFEGQLRTEHSLLEGLEVREGMNFIEECINRQHSAIGTLRLLCLLSLTQDGIPSQEYKTLTQQFLQSHGHHHMWTFYLLKKLGLCQDQGASRIGGAAASAMAPTLASKVAAAMASLPRATRFSAITKRLSLIPPNAGDSYDLKNPRDMGYVFSGAYIPVACRLVEQILLKDGIHGYEDALKLLPGSTTLYTNPHSKDPSQAKIVMVYFLGGVTFAEIAALRLLGKLKGYHILVATTAIVNGNSLLENVIMKGR</sequence>
<evidence type="ECO:0000313" key="2">
    <source>
        <dbReference type="EMBL" id="JAA55343.1"/>
    </source>
</evidence>
<protein>
    <submittedName>
        <fullName evidence="2">Putative vacuolar sorting protein vps33/slp1 sec1 family</fullName>
    </submittedName>
</protein>
<dbReference type="InterPro" id="IPR027482">
    <property type="entry name" value="Sec1-like_dom2"/>
</dbReference>
<dbReference type="InterPro" id="IPR001619">
    <property type="entry name" value="Sec1-like"/>
</dbReference>
<dbReference type="SUPFAM" id="SSF56815">
    <property type="entry name" value="Sec1/munc18-like (SM) proteins"/>
    <property type="match status" value="1"/>
</dbReference>
<dbReference type="InterPro" id="IPR043127">
    <property type="entry name" value="Sec-1-like_dom3a"/>
</dbReference>
<comment type="similarity">
    <text evidence="1">Belongs to the STXBP/unc-18/SEC1 family.</text>
</comment>
<dbReference type="AlphaFoldDB" id="L7LWR7"/>
<proteinExistence type="evidence at transcript level"/>